<evidence type="ECO:0000313" key="2">
    <source>
        <dbReference type="EMBL" id="RIH78019.1"/>
    </source>
</evidence>
<dbReference type="InterPro" id="IPR041657">
    <property type="entry name" value="HTH_17"/>
</dbReference>
<accession>A0A399E415</accession>
<proteinExistence type="predicted"/>
<dbReference type="Pfam" id="PF12728">
    <property type="entry name" value="HTH_17"/>
    <property type="match status" value="1"/>
</dbReference>
<reference evidence="2 3" key="1">
    <citation type="submission" date="2018-08" db="EMBL/GenBank/DDBJ databases">
        <title>Meiothermus cateniformans JCM 15151 genome sequencing project.</title>
        <authorList>
            <person name="Da Costa M.S."/>
            <person name="Albuquerque L."/>
            <person name="Raposo P."/>
            <person name="Froufe H.J.C."/>
            <person name="Barroso C.S."/>
            <person name="Egas C."/>
        </authorList>
    </citation>
    <scope>NUCLEOTIDE SEQUENCE [LARGE SCALE GENOMIC DNA]</scope>
    <source>
        <strain evidence="2 3">JCM 15151</strain>
    </source>
</reference>
<name>A0A399E415_9DEIN</name>
<dbReference type="OrthoDB" id="27495at2"/>
<gene>
    <name evidence="2" type="ORF">Mcate_01035</name>
</gene>
<protein>
    <submittedName>
        <fullName evidence="2">Helix-turn-helix domain protein</fullName>
    </submittedName>
</protein>
<evidence type="ECO:0000313" key="3">
    <source>
        <dbReference type="Proteomes" id="UP000266089"/>
    </source>
</evidence>
<dbReference type="AlphaFoldDB" id="A0A399E415"/>
<feature type="domain" description="Helix-turn-helix" evidence="1">
    <location>
        <begin position="6"/>
        <end position="52"/>
    </location>
</feature>
<dbReference type="EMBL" id="QWKX01000019">
    <property type="protein sequence ID" value="RIH78019.1"/>
    <property type="molecule type" value="Genomic_DNA"/>
</dbReference>
<organism evidence="2 3">
    <name type="scientific">Meiothermus taiwanensis</name>
    <dbReference type="NCBI Taxonomy" id="172827"/>
    <lineage>
        <taxon>Bacteria</taxon>
        <taxon>Thermotogati</taxon>
        <taxon>Deinococcota</taxon>
        <taxon>Deinococci</taxon>
        <taxon>Thermales</taxon>
        <taxon>Thermaceae</taxon>
        <taxon>Meiothermus</taxon>
    </lineage>
</organism>
<dbReference type="RefSeq" id="WP_119361571.1">
    <property type="nucleotide sequence ID" value="NZ_JBHSXZ010000070.1"/>
</dbReference>
<sequence>MERKELLTVEGIRKEYGLGRETAYRLMKRLPHIKVGQNMMMRRTDLEAYLAEAARERRDIRADDLEAGKNPAGAGGAE</sequence>
<comment type="caution">
    <text evidence="2">The sequence shown here is derived from an EMBL/GenBank/DDBJ whole genome shotgun (WGS) entry which is preliminary data.</text>
</comment>
<evidence type="ECO:0000259" key="1">
    <source>
        <dbReference type="Pfam" id="PF12728"/>
    </source>
</evidence>
<dbReference type="Proteomes" id="UP000266089">
    <property type="component" value="Unassembled WGS sequence"/>
</dbReference>